<dbReference type="SUPFAM" id="SSF57903">
    <property type="entry name" value="FYVE/PHD zinc finger"/>
    <property type="match status" value="1"/>
</dbReference>
<dbReference type="GO" id="GO:0008270">
    <property type="term" value="F:zinc ion binding"/>
    <property type="evidence" value="ECO:0007669"/>
    <property type="project" value="UniProtKB-KW"/>
</dbReference>
<feature type="compositionally biased region" description="Basic and acidic residues" evidence="8">
    <location>
        <begin position="472"/>
        <end position="488"/>
    </location>
</feature>
<feature type="region of interest" description="Disordered" evidence="8">
    <location>
        <begin position="594"/>
        <end position="628"/>
    </location>
</feature>
<comment type="subcellular location">
    <subcellularLocation>
        <location evidence="6">Synapse</location>
    </subcellularLocation>
</comment>
<dbReference type="GO" id="GO:0048167">
    <property type="term" value="P:regulation of synaptic plasticity"/>
    <property type="evidence" value="ECO:0007669"/>
    <property type="project" value="TreeGrafter"/>
</dbReference>
<evidence type="ECO:0000313" key="12">
    <source>
        <dbReference type="EMBL" id="KOB77518.1"/>
    </source>
</evidence>
<dbReference type="Proteomes" id="UP000037510">
    <property type="component" value="Unassembled WGS sequence"/>
</dbReference>
<dbReference type="GO" id="GO:0031267">
    <property type="term" value="F:small GTPase binding"/>
    <property type="evidence" value="ECO:0007669"/>
    <property type="project" value="InterPro"/>
</dbReference>
<dbReference type="GO" id="GO:0044325">
    <property type="term" value="F:transmembrane transporter binding"/>
    <property type="evidence" value="ECO:0007669"/>
    <property type="project" value="TreeGrafter"/>
</dbReference>
<feature type="compositionally biased region" description="Basic residues" evidence="8">
    <location>
        <begin position="1068"/>
        <end position="1087"/>
    </location>
</feature>
<keyword evidence="3 7" id="KW-0863">Zinc-finger</keyword>
<feature type="compositionally biased region" description="Basic and acidic residues" evidence="8">
    <location>
        <begin position="866"/>
        <end position="881"/>
    </location>
</feature>
<evidence type="ECO:0000259" key="11">
    <source>
        <dbReference type="PROSITE" id="PS50916"/>
    </source>
</evidence>
<feature type="region of interest" description="Disordered" evidence="8">
    <location>
        <begin position="367"/>
        <end position="389"/>
    </location>
</feature>
<feature type="region of interest" description="Disordered" evidence="8">
    <location>
        <begin position="1523"/>
        <end position="1737"/>
    </location>
</feature>
<dbReference type="GO" id="GO:0048788">
    <property type="term" value="C:cytoskeleton of presynaptic active zone"/>
    <property type="evidence" value="ECO:0007669"/>
    <property type="project" value="TreeGrafter"/>
</dbReference>
<keyword evidence="1" id="KW-0479">Metal-binding</keyword>
<evidence type="ECO:0008006" key="14">
    <source>
        <dbReference type="Google" id="ProtNLM"/>
    </source>
</evidence>
<evidence type="ECO:0000256" key="7">
    <source>
        <dbReference type="PROSITE-ProRule" id="PRU00091"/>
    </source>
</evidence>
<dbReference type="InterPro" id="IPR039032">
    <property type="entry name" value="Rim-like"/>
</dbReference>
<feature type="compositionally biased region" description="Low complexity" evidence="8">
    <location>
        <begin position="986"/>
        <end position="1010"/>
    </location>
</feature>
<feature type="domain" description="RabBD" evidence="11">
    <location>
        <begin position="68"/>
        <end position="194"/>
    </location>
</feature>
<dbReference type="GO" id="GO:0048791">
    <property type="term" value="P:calcium ion-regulated exocytosis of neurotransmitter"/>
    <property type="evidence" value="ECO:0007669"/>
    <property type="project" value="TreeGrafter"/>
</dbReference>
<dbReference type="GO" id="GO:0042391">
    <property type="term" value="P:regulation of membrane potential"/>
    <property type="evidence" value="ECO:0007669"/>
    <property type="project" value="TreeGrafter"/>
</dbReference>
<feature type="compositionally biased region" description="Polar residues" evidence="8">
    <location>
        <begin position="239"/>
        <end position="255"/>
    </location>
</feature>
<feature type="compositionally biased region" description="Polar residues" evidence="8">
    <location>
        <begin position="1662"/>
        <end position="1671"/>
    </location>
</feature>
<dbReference type="InterPro" id="IPR036034">
    <property type="entry name" value="PDZ_sf"/>
</dbReference>
<dbReference type="InterPro" id="IPR000008">
    <property type="entry name" value="C2_dom"/>
</dbReference>
<dbReference type="GO" id="GO:0006886">
    <property type="term" value="P:intracellular protein transport"/>
    <property type="evidence" value="ECO:0007669"/>
    <property type="project" value="InterPro"/>
</dbReference>
<evidence type="ECO:0000256" key="5">
    <source>
        <dbReference type="ARBA" id="ARBA00023018"/>
    </source>
</evidence>
<feature type="domain" description="FYVE-type" evidence="10">
    <location>
        <begin position="132"/>
        <end position="182"/>
    </location>
</feature>
<keyword evidence="4" id="KW-0862">Zinc</keyword>
<organism evidence="12 13">
    <name type="scientific">Operophtera brumata</name>
    <name type="common">Winter moth</name>
    <name type="synonym">Phalaena brumata</name>
    <dbReference type="NCBI Taxonomy" id="104452"/>
    <lineage>
        <taxon>Eukaryota</taxon>
        <taxon>Metazoa</taxon>
        <taxon>Ecdysozoa</taxon>
        <taxon>Arthropoda</taxon>
        <taxon>Hexapoda</taxon>
        <taxon>Insecta</taxon>
        <taxon>Pterygota</taxon>
        <taxon>Neoptera</taxon>
        <taxon>Endopterygota</taxon>
        <taxon>Lepidoptera</taxon>
        <taxon>Glossata</taxon>
        <taxon>Ditrysia</taxon>
        <taxon>Geometroidea</taxon>
        <taxon>Geometridae</taxon>
        <taxon>Larentiinae</taxon>
        <taxon>Operophtera</taxon>
    </lineage>
</organism>
<dbReference type="STRING" id="104452.A0A0L7LPR9"/>
<keyword evidence="5" id="KW-0770">Synapse</keyword>
<dbReference type="PANTHER" id="PTHR12157">
    <property type="entry name" value="REGULATING SYNAPTIC MEMBRANE EXOCYTOSIS PROTEIN"/>
    <property type="match status" value="1"/>
</dbReference>
<dbReference type="Gene3D" id="3.30.40.10">
    <property type="entry name" value="Zinc/RING finger domain, C3HC4 (zinc finger)"/>
    <property type="match status" value="1"/>
</dbReference>
<dbReference type="GO" id="GO:0050806">
    <property type="term" value="P:positive regulation of synaptic transmission"/>
    <property type="evidence" value="ECO:0007669"/>
    <property type="project" value="TreeGrafter"/>
</dbReference>
<dbReference type="InterPro" id="IPR054386">
    <property type="entry name" value="RIM_Znf"/>
</dbReference>
<feature type="region of interest" description="Disordered" evidence="8">
    <location>
        <begin position="1062"/>
        <end position="1101"/>
    </location>
</feature>
<evidence type="ECO:0000256" key="3">
    <source>
        <dbReference type="ARBA" id="ARBA00022771"/>
    </source>
</evidence>
<dbReference type="PANTHER" id="PTHR12157:SF21">
    <property type="entry name" value="RAB3 INTERACTING MOLECULE, ISOFORM F"/>
    <property type="match status" value="1"/>
</dbReference>
<dbReference type="InterPro" id="IPR010911">
    <property type="entry name" value="Rab_BD"/>
</dbReference>
<feature type="domain" description="C2" evidence="9">
    <location>
        <begin position="661"/>
        <end position="779"/>
    </location>
</feature>
<accession>A0A0L7LPR9</accession>
<comment type="caution">
    <text evidence="12">The sequence shown here is derived from an EMBL/GenBank/DDBJ whole genome shotgun (WGS) entry which is preliminary data.</text>
</comment>
<dbReference type="Gene3D" id="2.60.40.150">
    <property type="entry name" value="C2 domain"/>
    <property type="match status" value="1"/>
</dbReference>
<protein>
    <recommendedName>
        <fullName evidence="14">Regulating synaptic membrane exocytosis protein 2</fullName>
    </recommendedName>
</protein>
<feature type="compositionally biased region" description="Basic and acidic residues" evidence="8">
    <location>
        <begin position="218"/>
        <end position="236"/>
    </location>
</feature>
<feature type="compositionally biased region" description="Basic residues" evidence="8">
    <location>
        <begin position="1673"/>
        <end position="1685"/>
    </location>
</feature>
<dbReference type="GO" id="GO:0042734">
    <property type="term" value="C:presynaptic membrane"/>
    <property type="evidence" value="ECO:0007669"/>
    <property type="project" value="TreeGrafter"/>
</dbReference>
<evidence type="ECO:0000256" key="8">
    <source>
        <dbReference type="SAM" id="MobiDB-lite"/>
    </source>
</evidence>
<dbReference type="Gene3D" id="2.30.42.10">
    <property type="match status" value="1"/>
</dbReference>
<evidence type="ECO:0000256" key="4">
    <source>
        <dbReference type="ARBA" id="ARBA00022833"/>
    </source>
</evidence>
<dbReference type="InterPro" id="IPR017455">
    <property type="entry name" value="Znf_FYVE-rel"/>
</dbReference>
<gene>
    <name evidence="12" type="ORF">OBRU01_03878</name>
</gene>
<dbReference type="FunFam" id="3.30.40.10:FF:000453">
    <property type="entry name" value="Uncharacterized protein, isoform D"/>
    <property type="match status" value="1"/>
</dbReference>
<dbReference type="Pfam" id="PF00168">
    <property type="entry name" value="C2"/>
    <property type="match status" value="1"/>
</dbReference>
<sequence length="1737" mass="195017">MRTHWSRLGSGGFTPARPWTGGQATRVAINKFADVKWRAKHRAAGTAPQHAAGPRTARGSPPHAMADMPDLSHLTPEERAIIEGVMMRQRQEEQREHEIMRRKQDEVTVLEQTIRTRNELQRAAGVELNATCHICLKTKFADGVGHSCHYCRVRCCARCGGKVTLRSNKVIWVCILCRKKQELLSKTGQWINKGSAQDSMMWRMESDLRDLPPQPDASLDKRPKLERAHSAAEKENLPLQRSGSALRRQYSQQEPRTYGELEGLARTHPHLVHPRQKAAYGVMETGAPPGSQLMPHGMSSHPPMPPRSSSSDDEVPECISDENDEYRERGHLEASTSLRHPHLRSATVATNNYYNLTNHSPGAYEAESRGAFDETPAPGGGRSFDSATDCRWRARDDGEGAYLRPFAQDEGPRSERAVYKSAYLWEDSSDNRRFTERRKKTVRFDGHEGSATFPRGGRDSSAAPHDWASLRWESERQTSQDSATKDSGIDTSSTFTSSEDSNRGDCPKFPLSWQVSADGTRMIGHMVLRKSIVDGGAHSSILGLKVVGGKLLPDGTRGAIVEKSRNTEEVATVIADSKHDSHVELVVSRPLAASRPPAQPWRTHKVTSPGSPDVHSRRRPPRPGQHNANVAGRIQVRPLLLIPITLLYSVFIIPNDFLHYLPLKIYFDISVLQLLVKVVSATGLSPRSDGAPRCPYCKIFLLPDKSEKSKRRTKTLANTCEPRWNQTFVYCGVRITDMKKRTLEVTVWDLNRYARNDFLGEVLLDLDTVMMNHEANWYTLKPHEETGSFSAIKGEHWYREEDADGEHFGWKWMERDAADAICLLLAEFEHKDYRENGVARSQSAAGVARPPRARSKSPRRSLSPPADRDWRYTVNEDRGDGSRLPTHAYAPRFQSRSATATPTTSPKKRQLPQIPPHQSGPRAVRAQVSADLEERKWIGPHHIGATLTYRSTPQGWERHYAGLSDSELAARSNNSAWAPPRRRLSPDAAAADSDLESVASVTSSAFSTQSERPRTTRMLSATPVPLPYRRMDIPSRRLPHVCVPAVVERAVRRRLRARCDTVPAPLPHRTRPARVPRSSRHHRRILRSRSDSSSTRDCPRRQAYSRSYSCPEYPVQCNTYKLTENEREYIFQVPILQYPISDRIDTFAKERRTLPTNIYFGPSPNHLPYKKTVHRHVGASCNDRTVSLDADFVGSQKSREITKRRLPNIRQLSSVQTSQYRSLPKISSVDMNKVTIHENNIVFSSSSLDSKANAVQKGEVTSFKYHGYDSEGSDAETTIHISIEKQHSFDQVKSDTCKVETNDKVKQINENDATTVYGYEYNRKKCLSLDLRTSYESGGSPILSQSLDLSKTVQKDISQSLDLSKTVQKDNIKLLDVIKSKLEHENNTIRRRNSESCVTMKSSTPKPDKIGNIFKMVSRKSISDPPRETDEKISKKHAHVVSINEIPTFQEYRSPNSNSPQSSIDLSCKKPLPSIIKNARSRSYSVGATNHIDREFSFVANYLSIALSPTNLGSNRRALTPDASHLPLDDHHNTLDDMAETPSVGQPSPVLDEHNRRQSMRKLPTTPTRDKLVKRRDSKRSNDYGGRDNGRNNNQPQPLERRESRRGQFTRSLSNADVPPDEKADGSLSDTALSANEPEPVSDDTLLKAEPRDYFGQGMGKKSNSTSQLSATGRKRRLGFGKRGKNSFTVQRSEEVGPEMRGLSGVSRASSASSDNDDDRLAPANTDYTETIVRPGR</sequence>
<dbReference type="EMBL" id="JTDY01000365">
    <property type="protein sequence ID" value="KOB77518.1"/>
    <property type="molecule type" value="Genomic_DNA"/>
</dbReference>
<name>A0A0L7LPR9_OPEBR</name>
<evidence type="ECO:0000259" key="9">
    <source>
        <dbReference type="PROSITE" id="PS50004"/>
    </source>
</evidence>
<feature type="compositionally biased region" description="Low complexity" evidence="8">
    <location>
        <begin position="896"/>
        <end position="905"/>
    </location>
</feature>
<feature type="compositionally biased region" description="Basic and acidic residues" evidence="8">
    <location>
        <begin position="1579"/>
        <end position="1590"/>
    </location>
</feature>
<dbReference type="Pfam" id="PF22601">
    <property type="entry name" value="RIM2a_ZnF"/>
    <property type="match status" value="1"/>
</dbReference>
<proteinExistence type="predicted"/>
<reference evidence="12 13" key="1">
    <citation type="journal article" date="2015" name="Genome Biol. Evol.">
        <title>The genome of winter moth (Operophtera brumata) provides a genomic perspective on sexual dimorphism and phenology.</title>
        <authorList>
            <person name="Derks M.F."/>
            <person name="Smit S."/>
            <person name="Salis L."/>
            <person name="Schijlen E."/>
            <person name="Bossers A."/>
            <person name="Mateman C."/>
            <person name="Pijl A.S."/>
            <person name="de Ridder D."/>
            <person name="Groenen M.A."/>
            <person name="Visser M.E."/>
            <person name="Megens H.J."/>
        </authorList>
    </citation>
    <scope>NUCLEOTIDE SEQUENCE [LARGE SCALE GENOMIC DNA]</scope>
    <source>
        <strain evidence="12">WM2013NL</strain>
        <tissue evidence="12">Head and thorax</tissue>
    </source>
</reference>
<feature type="region of interest" description="Disordered" evidence="8">
    <location>
        <begin position="1"/>
        <end position="20"/>
    </location>
</feature>
<dbReference type="SUPFAM" id="SSF49562">
    <property type="entry name" value="C2 domain (Calcium/lipid-binding domain, CaLB)"/>
    <property type="match status" value="1"/>
</dbReference>
<evidence type="ECO:0000313" key="13">
    <source>
        <dbReference type="Proteomes" id="UP000037510"/>
    </source>
</evidence>
<keyword evidence="13" id="KW-1185">Reference proteome</keyword>
<evidence type="ECO:0000256" key="6">
    <source>
        <dbReference type="ARBA" id="ARBA00034103"/>
    </source>
</evidence>
<evidence type="ECO:0000256" key="2">
    <source>
        <dbReference type="ARBA" id="ARBA00022737"/>
    </source>
</evidence>
<feature type="region of interest" description="Disordered" evidence="8">
    <location>
        <begin position="972"/>
        <end position="1017"/>
    </location>
</feature>
<dbReference type="PROSITE" id="PS50004">
    <property type="entry name" value="C2"/>
    <property type="match status" value="1"/>
</dbReference>
<dbReference type="SMART" id="SM00239">
    <property type="entry name" value="C2"/>
    <property type="match status" value="1"/>
</dbReference>
<dbReference type="InterPro" id="IPR011011">
    <property type="entry name" value="Znf_FYVE_PHD"/>
</dbReference>
<feature type="region of interest" description="Disordered" evidence="8">
    <location>
        <begin position="282"/>
        <end position="317"/>
    </location>
</feature>
<dbReference type="PROSITE" id="PS50916">
    <property type="entry name" value="RABBD"/>
    <property type="match status" value="1"/>
</dbReference>
<dbReference type="PROSITE" id="PS50178">
    <property type="entry name" value="ZF_FYVE"/>
    <property type="match status" value="1"/>
</dbReference>
<feature type="region of interest" description="Disordered" evidence="8">
    <location>
        <begin position="837"/>
        <end position="928"/>
    </location>
</feature>
<evidence type="ECO:0000259" key="10">
    <source>
        <dbReference type="PROSITE" id="PS50178"/>
    </source>
</evidence>
<dbReference type="InterPro" id="IPR013083">
    <property type="entry name" value="Znf_RING/FYVE/PHD"/>
</dbReference>
<feature type="region of interest" description="Disordered" evidence="8">
    <location>
        <begin position="40"/>
        <end position="61"/>
    </location>
</feature>
<dbReference type="InterPro" id="IPR035892">
    <property type="entry name" value="C2_domain_sf"/>
</dbReference>
<keyword evidence="2" id="KW-0677">Repeat</keyword>
<evidence type="ECO:0000256" key="1">
    <source>
        <dbReference type="ARBA" id="ARBA00022723"/>
    </source>
</evidence>
<feature type="region of interest" description="Disordered" evidence="8">
    <location>
        <begin position="208"/>
        <end position="255"/>
    </location>
</feature>
<feature type="region of interest" description="Disordered" evidence="8">
    <location>
        <begin position="440"/>
        <end position="510"/>
    </location>
</feature>